<dbReference type="RefSeq" id="WP_113967946.1">
    <property type="nucleotide sequence ID" value="NZ_QNRJ01000001.1"/>
</dbReference>
<dbReference type="InterPro" id="IPR024485">
    <property type="entry name" value="DUF2680"/>
</dbReference>
<accession>A0A366F0F7</accession>
<organism evidence="2 3">
    <name type="scientific">Rossellomorea aquimaris</name>
    <dbReference type="NCBI Taxonomy" id="189382"/>
    <lineage>
        <taxon>Bacteria</taxon>
        <taxon>Bacillati</taxon>
        <taxon>Bacillota</taxon>
        <taxon>Bacilli</taxon>
        <taxon>Bacillales</taxon>
        <taxon>Bacillaceae</taxon>
        <taxon>Rossellomorea</taxon>
    </lineage>
</organism>
<dbReference type="AlphaFoldDB" id="A0A366F0F7"/>
<dbReference type="Pfam" id="PF10925">
    <property type="entry name" value="DUF2680"/>
    <property type="match status" value="1"/>
</dbReference>
<protein>
    <submittedName>
        <fullName evidence="2">Uncharacterized protein DUF2680</fullName>
    </submittedName>
</protein>
<proteinExistence type="predicted"/>
<feature type="chain" id="PRO_5038356654" evidence="1">
    <location>
        <begin position="23"/>
        <end position="109"/>
    </location>
</feature>
<feature type="signal peptide" evidence="1">
    <location>
        <begin position="1"/>
        <end position="22"/>
    </location>
</feature>
<dbReference type="OrthoDB" id="2883543at2"/>
<gene>
    <name evidence="2" type="ORF">DET59_101457</name>
</gene>
<name>A0A366F0F7_9BACI</name>
<comment type="caution">
    <text evidence="2">The sequence shown here is derived from an EMBL/GenBank/DDBJ whole genome shotgun (WGS) entry which is preliminary data.</text>
</comment>
<keyword evidence="1" id="KW-0732">Signal</keyword>
<dbReference type="EMBL" id="QNRJ01000001">
    <property type="protein sequence ID" value="RBP08084.1"/>
    <property type="molecule type" value="Genomic_DNA"/>
</dbReference>
<sequence>MKKMVVSILAVFLISLSVGTFAAAEGEPQTPKVNLTEEQKSELAQLHEQMYSTKKELVKKYVEYGVFSKEQGDNVLKMMEAKYQKLKENDYMMRWHPHPHHGKKLDHKE</sequence>
<evidence type="ECO:0000313" key="3">
    <source>
        <dbReference type="Proteomes" id="UP000252118"/>
    </source>
</evidence>
<dbReference type="Proteomes" id="UP000252118">
    <property type="component" value="Unassembled WGS sequence"/>
</dbReference>
<reference evidence="2 3" key="1">
    <citation type="submission" date="2018-06" db="EMBL/GenBank/DDBJ databases">
        <title>Freshwater and sediment microbial communities from various areas in North America, analyzing microbe dynamics in response to fracking.</title>
        <authorList>
            <person name="Lamendella R."/>
        </authorList>
    </citation>
    <scope>NUCLEOTIDE SEQUENCE [LARGE SCALE GENOMIC DNA]</scope>
    <source>
        <strain evidence="2 3">97B</strain>
    </source>
</reference>
<evidence type="ECO:0000313" key="2">
    <source>
        <dbReference type="EMBL" id="RBP08084.1"/>
    </source>
</evidence>
<evidence type="ECO:0000256" key="1">
    <source>
        <dbReference type="SAM" id="SignalP"/>
    </source>
</evidence>